<dbReference type="Proteomes" id="UP000754883">
    <property type="component" value="Unassembled WGS sequence"/>
</dbReference>
<dbReference type="PANTHER" id="PTHR33606:SF3">
    <property type="entry name" value="PROTEIN YCII"/>
    <property type="match status" value="1"/>
</dbReference>
<keyword evidence="3" id="KW-1185">Reference proteome</keyword>
<accession>A0A9N9UDJ6</accession>
<dbReference type="InterPro" id="IPR005545">
    <property type="entry name" value="YCII"/>
</dbReference>
<dbReference type="AlphaFoldDB" id="A0A9N9UDJ6"/>
<gene>
    <name evidence="2" type="ORF">CBYS24578_00007926</name>
</gene>
<organism evidence="2 3">
    <name type="scientific">Clonostachys byssicola</name>
    <dbReference type="NCBI Taxonomy" id="160290"/>
    <lineage>
        <taxon>Eukaryota</taxon>
        <taxon>Fungi</taxon>
        <taxon>Dikarya</taxon>
        <taxon>Ascomycota</taxon>
        <taxon>Pezizomycotina</taxon>
        <taxon>Sordariomycetes</taxon>
        <taxon>Hypocreomycetidae</taxon>
        <taxon>Hypocreales</taxon>
        <taxon>Bionectriaceae</taxon>
        <taxon>Clonostachys</taxon>
    </lineage>
</organism>
<evidence type="ECO:0000313" key="3">
    <source>
        <dbReference type="Proteomes" id="UP000754883"/>
    </source>
</evidence>
<evidence type="ECO:0000313" key="2">
    <source>
        <dbReference type="EMBL" id="CAG9986728.1"/>
    </source>
</evidence>
<dbReference type="InterPro" id="IPR051807">
    <property type="entry name" value="Sec-metab_biosynth-assoc"/>
</dbReference>
<protein>
    <recommendedName>
        <fullName evidence="1">YCII-related domain-containing protein</fullName>
    </recommendedName>
</protein>
<reference evidence="2 3" key="2">
    <citation type="submission" date="2021-10" db="EMBL/GenBank/DDBJ databases">
        <authorList>
            <person name="Piombo E."/>
        </authorList>
    </citation>
    <scope>NUCLEOTIDE SEQUENCE [LARGE SCALE GENOMIC DNA]</scope>
</reference>
<evidence type="ECO:0000259" key="1">
    <source>
        <dbReference type="Pfam" id="PF03795"/>
    </source>
</evidence>
<dbReference type="Pfam" id="PF03795">
    <property type="entry name" value="YCII"/>
    <property type="match status" value="1"/>
</dbReference>
<comment type="caution">
    <text evidence="2">The sequence shown here is derived from an EMBL/GenBank/DDBJ whole genome shotgun (WGS) entry which is preliminary data.</text>
</comment>
<dbReference type="InterPro" id="IPR011008">
    <property type="entry name" value="Dimeric_a/b-barrel"/>
</dbReference>
<feature type="domain" description="YCII-related" evidence="1">
    <location>
        <begin position="37"/>
        <end position="132"/>
    </location>
</feature>
<reference evidence="3" key="1">
    <citation type="submission" date="2019-06" db="EMBL/GenBank/DDBJ databases">
        <authorList>
            <person name="Broberg M."/>
        </authorList>
    </citation>
    <scope>NUCLEOTIDE SEQUENCE [LARGE SCALE GENOMIC DNA]</scope>
</reference>
<dbReference type="EMBL" id="CABFNO020001405">
    <property type="protein sequence ID" value="CAG9986728.1"/>
    <property type="molecule type" value="Genomic_DNA"/>
</dbReference>
<dbReference type="SUPFAM" id="SSF54909">
    <property type="entry name" value="Dimeric alpha+beta barrel"/>
    <property type="match status" value="1"/>
</dbReference>
<sequence>MSVFQTIRRLTLGGPPRRLATHEIRRSIAGRASAYDFLVVIPDKPDARARRLEARSRHFEELKPGIEAGKYKMGGALLRSVPKDDQVSSLDFVGSTFVVSATSEEEVLEGLKKDVYSQHDVWDFEKIQIYPFRAGFKMQG</sequence>
<name>A0A9N9UDJ6_9HYPO</name>
<dbReference type="OrthoDB" id="5519740at2759"/>
<dbReference type="Gene3D" id="3.30.70.1060">
    <property type="entry name" value="Dimeric alpha+beta barrel"/>
    <property type="match status" value="1"/>
</dbReference>
<proteinExistence type="predicted"/>
<dbReference type="PANTHER" id="PTHR33606">
    <property type="entry name" value="PROTEIN YCII"/>
    <property type="match status" value="1"/>
</dbReference>